<keyword evidence="3" id="KW-0472">Membrane</keyword>
<comment type="caution">
    <text evidence="5">The sequence shown here is derived from an EMBL/GenBank/DDBJ whole genome shotgun (WGS) entry which is preliminary data.</text>
</comment>
<dbReference type="GO" id="GO:0016874">
    <property type="term" value="F:ligase activity"/>
    <property type="evidence" value="ECO:0007669"/>
    <property type="project" value="UniProtKB-KW"/>
</dbReference>
<evidence type="ECO:0000313" key="5">
    <source>
        <dbReference type="EMBL" id="KAG9256043.1"/>
    </source>
</evidence>
<evidence type="ECO:0000256" key="1">
    <source>
        <dbReference type="ARBA" id="ARBA00038101"/>
    </source>
</evidence>
<feature type="transmembrane region" description="Helical" evidence="3">
    <location>
        <begin position="773"/>
        <end position="794"/>
    </location>
</feature>
<dbReference type="GO" id="GO:0036503">
    <property type="term" value="P:ERAD pathway"/>
    <property type="evidence" value="ECO:0007669"/>
    <property type="project" value="TreeGrafter"/>
</dbReference>
<feature type="compositionally biased region" description="Gly residues" evidence="2">
    <location>
        <begin position="829"/>
        <end position="840"/>
    </location>
</feature>
<accession>A0A9P7ZPS0</accession>
<reference evidence="5" key="1">
    <citation type="journal article" date="2021" name="IMA Fungus">
        <title>Genomic characterization of three marine fungi, including Emericellopsis atlantica sp. nov. with signatures of a generalist lifestyle and marine biomass degradation.</title>
        <authorList>
            <person name="Hagestad O.C."/>
            <person name="Hou L."/>
            <person name="Andersen J.H."/>
            <person name="Hansen E.H."/>
            <person name="Altermark B."/>
            <person name="Li C."/>
            <person name="Kuhnert E."/>
            <person name="Cox R.J."/>
            <person name="Crous P.W."/>
            <person name="Spatafora J.W."/>
            <person name="Lail K."/>
            <person name="Amirebrahimi M."/>
            <person name="Lipzen A."/>
            <person name="Pangilinan J."/>
            <person name="Andreopoulos W."/>
            <person name="Hayes R.D."/>
            <person name="Ng V."/>
            <person name="Grigoriev I.V."/>
            <person name="Jackson S.A."/>
            <person name="Sutton T.D.S."/>
            <person name="Dobson A.D.W."/>
            <person name="Rama T."/>
        </authorList>
    </citation>
    <scope>NUCLEOTIDE SEQUENCE</scope>
    <source>
        <strain evidence="5">TS7</strain>
    </source>
</reference>
<evidence type="ECO:0000256" key="3">
    <source>
        <dbReference type="SAM" id="Phobius"/>
    </source>
</evidence>
<dbReference type="InterPro" id="IPR011990">
    <property type="entry name" value="TPR-like_helical_dom_sf"/>
</dbReference>
<protein>
    <submittedName>
        <fullName evidence="5">Ubiquitin-protein ligase</fullName>
    </submittedName>
</protein>
<organism evidence="5 6">
    <name type="scientific">Emericellopsis atlantica</name>
    <dbReference type="NCBI Taxonomy" id="2614577"/>
    <lineage>
        <taxon>Eukaryota</taxon>
        <taxon>Fungi</taxon>
        <taxon>Dikarya</taxon>
        <taxon>Ascomycota</taxon>
        <taxon>Pezizomycotina</taxon>
        <taxon>Sordariomycetes</taxon>
        <taxon>Hypocreomycetidae</taxon>
        <taxon>Hypocreales</taxon>
        <taxon>Bionectriaceae</taxon>
        <taxon>Emericellopsis</taxon>
    </lineage>
</organism>
<keyword evidence="3" id="KW-0812">Transmembrane</keyword>
<dbReference type="PANTHER" id="PTHR11102:SF147">
    <property type="entry name" value="SEL1L ADAPTOR SUBUNIT OF ERAD E3 UBIQUITIN LIGASE"/>
    <property type="match status" value="1"/>
</dbReference>
<feature type="signal peptide" evidence="4">
    <location>
        <begin position="1"/>
        <end position="19"/>
    </location>
</feature>
<evidence type="ECO:0000256" key="2">
    <source>
        <dbReference type="SAM" id="MobiDB-lite"/>
    </source>
</evidence>
<feature type="region of interest" description="Disordered" evidence="2">
    <location>
        <begin position="804"/>
        <end position="840"/>
    </location>
</feature>
<keyword evidence="3" id="KW-1133">Transmembrane helix</keyword>
<dbReference type="OrthoDB" id="27934at2759"/>
<evidence type="ECO:0000256" key="4">
    <source>
        <dbReference type="SAM" id="SignalP"/>
    </source>
</evidence>
<dbReference type="Proteomes" id="UP000887229">
    <property type="component" value="Unassembled WGS sequence"/>
</dbReference>
<dbReference type="GO" id="GO:0005789">
    <property type="term" value="C:endoplasmic reticulum membrane"/>
    <property type="evidence" value="ECO:0007669"/>
    <property type="project" value="TreeGrafter"/>
</dbReference>
<dbReference type="Gene3D" id="1.25.40.10">
    <property type="entry name" value="Tetratricopeptide repeat domain"/>
    <property type="match status" value="4"/>
</dbReference>
<feature type="chain" id="PRO_5040232012" evidence="4">
    <location>
        <begin position="20"/>
        <end position="840"/>
    </location>
</feature>
<proteinExistence type="inferred from homology"/>
<dbReference type="PANTHER" id="PTHR11102">
    <property type="entry name" value="SEL-1-LIKE PROTEIN"/>
    <property type="match status" value="1"/>
</dbReference>
<feature type="region of interest" description="Disordered" evidence="2">
    <location>
        <begin position="32"/>
        <end position="54"/>
    </location>
</feature>
<dbReference type="SMART" id="SM00671">
    <property type="entry name" value="SEL1"/>
    <property type="match status" value="10"/>
</dbReference>
<dbReference type="RefSeq" id="XP_046119967.1">
    <property type="nucleotide sequence ID" value="XM_046262113.1"/>
</dbReference>
<comment type="similarity">
    <text evidence="1">Belongs to the sel-1 family.</text>
</comment>
<dbReference type="EMBL" id="MU251249">
    <property type="protein sequence ID" value="KAG9256043.1"/>
    <property type="molecule type" value="Genomic_DNA"/>
</dbReference>
<dbReference type="InterPro" id="IPR006597">
    <property type="entry name" value="Sel1-like"/>
</dbReference>
<feature type="compositionally biased region" description="Basic and acidic residues" evidence="2">
    <location>
        <begin position="804"/>
        <end position="813"/>
    </location>
</feature>
<dbReference type="SUPFAM" id="SSF81901">
    <property type="entry name" value="HCP-like"/>
    <property type="match status" value="3"/>
</dbReference>
<gene>
    <name evidence="5" type="ORF">F5Z01DRAFT_635000</name>
</gene>
<dbReference type="InterPro" id="IPR050767">
    <property type="entry name" value="Sel1_AlgK"/>
</dbReference>
<name>A0A9P7ZPS0_9HYPO</name>
<dbReference type="AlphaFoldDB" id="A0A9P7ZPS0"/>
<keyword evidence="6" id="KW-1185">Reference proteome</keyword>
<keyword evidence="5" id="KW-0436">Ligase</keyword>
<keyword evidence="4" id="KW-0732">Signal</keyword>
<dbReference type="Pfam" id="PF08238">
    <property type="entry name" value="Sel1"/>
    <property type="match status" value="9"/>
</dbReference>
<evidence type="ECO:0000313" key="6">
    <source>
        <dbReference type="Proteomes" id="UP000887229"/>
    </source>
</evidence>
<sequence length="840" mass="93266">MAKLIPWLLVLLQATAVLGANWGLPFTDKKTSTGRAGKDVKPAVDYHPDGQHHGDYGLRRPTELLADADHSLGANHYNAAMRLLRTIPRMNKQSPKDTSIFSTALQYVLKTLPTGPASAPSGHHHHHQTGVSGPLAEATKALEDAVAANSSDALYLLADMNFFGYYNHPRDLEKAFQLYESHAEKYGNASAQYMLGVYYSTGLAGIVAPDQAKALLHHTFAAAGGSLRSEMAVAYRHFAGIGAIKSCDKAVAHYKRVADKVIEWYRSGPPGGRTWVVQGWRIADDDGGVYGEGASASSAGINAFRPNLNSDQNAAIGDVIEYLDLMSQKGDYKAAFNLGRIYYEGQRGLERNLDMARKYFWAVTTRYWKRDGRIVENYKPGIEKTACKAAAYLGRMYLRGEGVSQDFDKARIWFERGITHGDPLAQYGLGLMHLHGYLGKVRIQNAMSLLKVAADQDFAPAQVEMGRLHLDQGSTEDLRVANNYFELAARYGNIEANYHLAEMVHHSVGREKICAISLSYYKSVAEKAEPLVSSWADANVAYEAGDYETAFLGYLLAAEQGYERAQTNVAYMLDWGNTQLPAVNYLRQRISGSKPHGGLLNNSALALVQWTRSSRQSNIDSMVKMGDYYYYGIGTEKDISKAVQCYTSASDHSQSAQALYNLGWMHEHGVGLKQDYHLAKRYYDHALMVNKEAYLPVTLSLLKLRIRSAWNTLTHGEIHGIQEEPNARKDWSLSDWIAHFIDQADDYIYDEDGYYDDYFDDTMGGGDGEYDDAGIVESVLILGVMTALIFLLWWRQRLQQAHAQREDERRREQGLPPMPPPGQPAPGNGFAGWAGGGMGL</sequence>
<dbReference type="GeneID" id="70293016"/>